<feature type="region of interest" description="Disordered" evidence="1">
    <location>
        <begin position="71"/>
        <end position="94"/>
    </location>
</feature>
<keyword evidence="2" id="KW-0732">Signal</keyword>
<proteinExistence type="predicted"/>
<evidence type="ECO:0000256" key="2">
    <source>
        <dbReference type="SAM" id="SignalP"/>
    </source>
</evidence>
<evidence type="ECO:0000313" key="3">
    <source>
        <dbReference type="EMBL" id="CAB3229308.1"/>
    </source>
</evidence>
<gene>
    <name evidence="3" type="ORF">APLA_LOCUS3955</name>
</gene>
<feature type="chain" id="PRO_5035763911" evidence="2">
    <location>
        <begin position="19"/>
        <end position="494"/>
    </location>
</feature>
<evidence type="ECO:0000313" key="4">
    <source>
        <dbReference type="Proteomes" id="UP000494256"/>
    </source>
</evidence>
<reference evidence="3 4" key="1">
    <citation type="submission" date="2020-04" db="EMBL/GenBank/DDBJ databases">
        <authorList>
            <person name="Wallbank WR R."/>
            <person name="Pardo Diaz C."/>
            <person name="Kozak K."/>
            <person name="Martin S."/>
            <person name="Jiggins C."/>
            <person name="Moest M."/>
            <person name="Warren A I."/>
            <person name="Byers J.R.P. K."/>
            <person name="Montejo-Kovacevich G."/>
            <person name="Yen C E."/>
        </authorList>
    </citation>
    <scope>NUCLEOTIDE SEQUENCE [LARGE SCALE GENOMIC DNA]</scope>
</reference>
<organism evidence="3 4">
    <name type="scientific">Arctia plantaginis</name>
    <name type="common">Wood tiger moth</name>
    <name type="synonym">Phalaena plantaginis</name>
    <dbReference type="NCBI Taxonomy" id="874455"/>
    <lineage>
        <taxon>Eukaryota</taxon>
        <taxon>Metazoa</taxon>
        <taxon>Ecdysozoa</taxon>
        <taxon>Arthropoda</taxon>
        <taxon>Hexapoda</taxon>
        <taxon>Insecta</taxon>
        <taxon>Pterygota</taxon>
        <taxon>Neoptera</taxon>
        <taxon>Endopterygota</taxon>
        <taxon>Lepidoptera</taxon>
        <taxon>Glossata</taxon>
        <taxon>Ditrysia</taxon>
        <taxon>Noctuoidea</taxon>
        <taxon>Erebidae</taxon>
        <taxon>Arctiinae</taxon>
        <taxon>Arctia</taxon>
    </lineage>
</organism>
<feature type="region of interest" description="Disordered" evidence="1">
    <location>
        <begin position="128"/>
        <end position="148"/>
    </location>
</feature>
<accession>A0A8S0ZE83</accession>
<name>A0A8S0ZE83_ARCPL</name>
<evidence type="ECO:0000256" key="1">
    <source>
        <dbReference type="SAM" id="MobiDB-lite"/>
    </source>
</evidence>
<feature type="signal peptide" evidence="2">
    <location>
        <begin position="1"/>
        <end position="18"/>
    </location>
</feature>
<dbReference type="Proteomes" id="UP000494256">
    <property type="component" value="Unassembled WGS sequence"/>
</dbReference>
<dbReference type="EMBL" id="CADEBD010000286">
    <property type="protein sequence ID" value="CAB3229308.1"/>
    <property type="molecule type" value="Genomic_DNA"/>
</dbReference>
<sequence length="494" mass="56356">MDTKICAIIFGIITFVVAKPKTEESPLIITNENDLQQLLKTLYSDGKFDIAFSHHEDSPKSHHEDITRISHHDEHSHHHHHNEDTHDHRHKKHYKTHTHIEDEGLPSVTNIENLNLFLKKKLKNADDNYDYDETEDSPSLRSEDNARSVSNVDQVVNLLHELGNKVSAENRCVGDRCGRGRSGDKEDDTKRSNNIYNNLLCFGDECGRDDVNVEDRADCVGDRCGLSKLDDDDAGYDRDDDNDNTNVARCSGDSCGIDQTLLRERRLPIGDSHIARLFQSQGRKIKVSDDLDALVLDLSDVEKYLGNSRVKERDENERSKLQLFKDVDISNLLEANNYDDEESVRDQNVLASESKPIKAVVVDLSKTENDLTNQINDLMRIKQSPLKKYKRIKASSIKNNVLSRGDSKILSHDEDNNHVYVPKWLLDEIVTKTNSRDSETQLRNVFPLTLKQKERRAKAQSKPLASQRVFRRSINDDIGVPFHLQIEGLGQVEP</sequence>
<dbReference type="OrthoDB" id="408683at2759"/>
<protein>
    <submittedName>
        <fullName evidence="3">Uncharacterized protein</fullName>
    </submittedName>
</protein>
<comment type="caution">
    <text evidence="3">The sequence shown here is derived from an EMBL/GenBank/DDBJ whole genome shotgun (WGS) entry which is preliminary data.</text>
</comment>
<feature type="compositionally biased region" description="Basic and acidic residues" evidence="1">
    <location>
        <begin position="71"/>
        <end position="87"/>
    </location>
</feature>
<dbReference type="AlphaFoldDB" id="A0A8S0ZE83"/>